<feature type="transmembrane region" description="Helical" evidence="7">
    <location>
        <begin position="21"/>
        <end position="49"/>
    </location>
</feature>
<sequence length="309" mass="35009">MYAKGALPGRKSLWQRIFKNRALYMMLLPAFLITLIFNYLPIGGIVIAFKRYSVGRGTWGSPWVGLRWFVQFIENPYAFRLIRNTLVLGFASFLVTFPTPILLALLFNELRSERFKRVAQSVSYIPHFISTIIIVGMLKNFTTQYGMINNMIAALGGERIIFFTRSEWFRPLYILSGLWQGIGWGTIIYLAALSGVSPVLYEAAELDGATRFQKMRYITFPALTPTIATLFILSIPGFVNVDTEKILLMYSSAIYDTADVIGTYVYREGIESANYSYSTAINLALSCVSFVLLFAANWASRKLSDNSLW</sequence>
<dbReference type="CDD" id="cd06261">
    <property type="entry name" value="TM_PBP2"/>
    <property type="match status" value="1"/>
</dbReference>
<evidence type="ECO:0000256" key="6">
    <source>
        <dbReference type="ARBA" id="ARBA00023136"/>
    </source>
</evidence>
<feature type="transmembrane region" description="Helical" evidence="7">
    <location>
        <begin position="118"/>
        <end position="138"/>
    </location>
</feature>
<keyword evidence="3" id="KW-1003">Cell membrane</keyword>
<dbReference type="GO" id="GO:0055085">
    <property type="term" value="P:transmembrane transport"/>
    <property type="evidence" value="ECO:0007669"/>
    <property type="project" value="InterPro"/>
</dbReference>
<name>A0A9D1K6D0_9FIRM</name>
<feature type="transmembrane region" description="Helical" evidence="7">
    <location>
        <begin position="86"/>
        <end position="106"/>
    </location>
</feature>
<dbReference type="GO" id="GO:0005886">
    <property type="term" value="C:plasma membrane"/>
    <property type="evidence" value="ECO:0007669"/>
    <property type="project" value="UniProtKB-SubCell"/>
</dbReference>
<protein>
    <submittedName>
        <fullName evidence="9">Sugar ABC transporter permease</fullName>
    </submittedName>
</protein>
<comment type="similarity">
    <text evidence="7">Belongs to the binding-protein-dependent transport system permease family.</text>
</comment>
<accession>A0A9D1K6D0</accession>
<feature type="transmembrane region" description="Helical" evidence="7">
    <location>
        <begin position="217"/>
        <end position="239"/>
    </location>
</feature>
<reference evidence="9" key="2">
    <citation type="journal article" date="2021" name="PeerJ">
        <title>Extensive microbial diversity within the chicken gut microbiome revealed by metagenomics and culture.</title>
        <authorList>
            <person name="Gilroy R."/>
            <person name="Ravi A."/>
            <person name="Getino M."/>
            <person name="Pursley I."/>
            <person name="Horton D.L."/>
            <person name="Alikhan N.F."/>
            <person name="Baker D."/>
            <person name="Gharbi K."/>
            <person name="Hall N."/>
            <person name="Watson M."/>
            <person name="Adriaenssens E.M."/>
            <person name="Foster-Nyarko E."/>
            <person name="Jarju S."/>
            <person name="Secka A."/>
            <person name="Antonio M."/>
            <person name="Oren A."/>
            <person name="Chaudhuri R.R."/>
            <person name="La Ragione R."/>
            <person name="Hildebrand F."/>
            <person name="Pallen M.J."/>
        </authorList>
    </citation>
    <scope>NUCLEOTIDE SEQUENCE</scope>
    <source>
        <strain evidence="9">13766</strain>
    </source>
</reference>
<dbReference type="EMBL" id="DVJN01000200">
    <property type="protein sequence ID" value="HIS93419.1"/>
    <property type="molecule type" value="Genomic_DNA"/>
</dbReference>
<gene>
    <name evidence="9" type="ORF">IAA84_10420</name>
</gene>
<evidence type="ECO:0000256" key="1">
    <source>
        <dbReference type="ARBA" id="ARBA00004651"/>
    </source>
</evidence>
<evidence type="ECO:0000256" key="2">
    <source>
        <dbReference type="ARBA" id="ARBA00022448"/>
    </source>
</evidence>
<keyword evidence="2 7" id="KW-0813">Transport</keyword>
<dbReference type="InterPro" id="IPR000515">
    <property type="entry name" value="MetI-like"/>
</dbReference>
<dbReference type="SUPFAM" id="SSF161098">
    <property type="entry name" value="MetI-like"/>
    <property type="match status" value="1"/>
</dbReference>
<evidence type="ECO:0000313" key="10">
    <source>
        <dbReference type="Proteomes" id="UP000824140"/>
    </source>
</evidence>
<keyword evidence="5 7" id="KW-1133">Transmembrane helix</keyword>
<evidence type="ECO:0000313" key="9">
    <source>
        <dbReference type="EMBL" id="HIS93419.1"/>
    </source>
</evidence>
<proteinExistence type="inferred from homology"/>
<reference evidence="9" key="1">
    <citation type="submission" date="2020-10" db="EMBL/GenBank/DDBJ databases">
        <authorList>
            <person name="Gilroy R."/>
        </authorList>
    </citation>
    <scope>NUCLEOTIDE SEQUENCE</scope>
    <source>
        <strain evidence="9">13766</strain>
    </source>
</reference>
<feature type="domain" description="ABC transmembrane type-1" evidence="8">
    <location>
        <begin position="82"/>
        <end position="296"/>
    </location>
</feature>
<dbReference type="PANTHER" id="PTHR43227:SF11">
    <property type="entry name" value="BLL4140 PROTEIN"/>
    <property type="match status" value="1"/>
</dbReference>
<dbReference type="PROSITE" id="PS50928">
    <property type="entry name" value="ABC_TM1"/>
    <property type="match status" value="1"/>
</dbReference>
<comment type="subcellular location">
    <subcellularLocation>
        <location evidence="1 7">Cell membrane</location>
        <topology evidence="1 7">Multi-pass membrane protein</topology>
    </subcellularLocation>
</comment>
<dbReference type="InterPro" id="IPR050809">
    <property type="entry name" value="UgpAE/MalFG_permease"/>
</dbReference>
<evidence type="ECO:0000256" key="5">
    <source>
        <dbReference type="ARBA" id="ARBA00022989"/>
    </source>
</evidence>
<dbReference type="PANTHER" id="PTHR43227">
    <property type="entry name" value="BLL4140 PROTEIN"/>
    <property type="match status" value="1"/>
</dbReference>
<comment type="caution">
    <text evidence="9">The sequence shown here is derived from an EMBL/GenBank/DDBJ whole genome shotgun (WGS) entry which is preliminary data.</text>
</comment>
<dbReference type="Gene3D" id="1.10.3720.10">
    <property type="entry name" value="MetI-like"/>
    <property type="match status" value="1"/>
</dbReference>
<dbReference type="AlphaFoldDB" id="A0A9D1K6D0"/>
<dbReference type="Proteomes" id="UP000824140">
    <property type="component" value="Unassembled WGS sequence"/>
</dbReference>
<evidence type="ECO:0000259" key="8">
    <source>
        <dbReference type="PROSITE" id="PS50928"/>
    </source>
</evidence>
<evidence type="ECO:0000256" key="7">
    <source>
        <dbReference type="RuleBase" id="RU363032"/>
    </source>
</evidence>
<dbReference type="Pfam" id="PF00528">
    <property type="entry name" value="BPD_transp_1"/>
    <property type="match status" value="1"/>
</dbReference>
<organism evidence="9 10">
    <name type="scientific">Candidatus Alectryocaccomicrobium excrementavium</name>
    <dbReference type="NCBI Taxonomy" id="2840668"/>
    <lineage>
        <taxon>Bacteria</taxon>
        <taxon>Bacillati</taxon>
        <taxon>Bacillota</taxon>
        <taxon>Clostridia</taxon>
        <taxon>Candidatus Alectryocaccomicrobium</taxon>
    </lineage>
</organism>
<dbReference type="InterPro" id="IPR035906">
    <property type="entry name" value="MetI-like_sf"/>
</dbReference>
<evidence type="ECO:0000256" key="3">
    <source>
        <dbReference type="ARBA" id="ARBA00022475"/>
    </source>
</evidence>
<keyword evidence="4 7" id="KW-0812">Transmembrane</keyword>
<evidence type="ECO:0000256" key="4">
    <source>
        <dbReference type="ARBA" id="ARBA00022692"/>
    </source>
</evidence>
<keyword evidence="6 7" id="KW-0472">Membrane</keyword>
<feature type="transmembrane region" description="Helical" evidence="7">
    <location>
        <begin position="172"/>
        <end position="196"/>
    </location>
</feature>
<feature type="transmembrane region" description="Helical" evidence="7">
    <location>
        <begin position="280"/>
        <end position="299"/>
    </location>
</feature>